<keyword evidence="2" id="KW-1185">Reference proteome</keyword>
<name>A0A9P0TGM0_PIEBR</name>
<gene>
    <name evidence="1" type="ORF">PIBRA_LOCUS6791</name>
</gene>
<evidence type="ECO:0000313" key="1">
    <source>
        <dbReference type="EMBL" id="CAH4030111.1"/>
    </source>
</evidence>
<dbReference type="Proteomes" id="UP001152562">
    <property type="component" value="Unassembled WGS sequence"/>
</dbReference>
<sequence length="98" mass="11596">MCLLDINIYKEPFFFCYKVCPLYCSPRRRYDDDTSSLIYSDDELPYIYEEPEEIYPHSFHFCKPKPTTSTTTQATTTTTEEPTFICLMCKKKCNKKST</sequence>
<proteinExistence type="predicted"/>
<organism evidence="1 2">
    <name type="scientific">Pieris brassicae</name>
    <name type="common">White butterfly</name>
    <name type="synonym">Large white butterfly</name>
    <dbReference type="NCBI Taxonomy" id="7116"/>
    <lineage>
        <taxon>Eukaryota</taxon>
        <taxon>Metazoa</taxon>
        <taxon>Ecdysozoa</taxon>
        <taxon>Arthropoda</taxon>
        <taxon>Hexapoda</taxon>
        <taxon>Insecta</taxon>
        <taxon>Pterygota</taxon>
        <taxon>Neoptera</taxon>
        <taxon>Endopterygota</taxon>
        <taxon>Lepidoptera</taxon>
        <taxon>Glossata</taxon>
        <taxon>Ditrysia</taxon>
        <taxon>Papilionoidea</taxon>
        <taxon>Pieridae</taxon>
        <taxon>Pierinae</taxon>
        <taxon>Pieris</taxon>
    </lineage>
</organism>
<accession>A0A9P0TGM0</accession>
<dbReference type="AlphaFoldDB" id="A0A9P0TGM0"/>
<comment type="caution">
    <text evidence="1">The sequence shown here is derived from an EMBL/GenBank/DDBJ whole genome shotgun (WGS) entry which is preliminary data.</text>
</comment>
<dbReference type="EMBL" id="CALOZG010000010">
    <property type="protein sequence ID" value="CAH4030111.1"/>
    <property type="molecule type" value="Genomic_DNA"/>
</dbReference>
<reference evidence="1" key="1">
    <citation type="submission" date="2022-05" db="EMBL/GenBank/DDBJ databases">
        <authorList>
            <person name="Okamura Y."/>
        </authorList>
    </citation>
    <scope>NUCLEOTIDE SEQUENCE</scope>
</reference>
<evidence type="ECO:0000313" key="2">
    <source>
        <dbReference type="Proteomes" id="UP001152562"/>
    </source>
</evidence>
<protein>
    <submittedName>
        <fullName evidence="1">Uncharacterized protein</fullName>
    </submittedName>
</protein>